<dbReference type="EMBL" id="CP084389">
    <property type="protein sequence ID" value="UZX30101.1"/>
    <property type="molecule type" value="Genomic_DNA"/>
</dbReference>
<keyword evidence="2" id="KW-1185">Reference proteome</keyword>
<protein>
    <submittedName>
        <fullName evidence="1">ClbS/DfsB family four-helix bundle protein</fullName>
    </submittedName>
</protein>
<proteinExistence type="predicted"/>
<name>A0AA47B4S1_9LACO</name>
<dbReference type="RefSeq" id="WP_046327380.1">
    <property type="nucleotide sequence ID" value="NZ_BPOZ01000004.1"/>
</dbReference>
<evidence type="ECO:0000313" key="2">
    <source>
        <dbReference type="Proteomes" id="UP001164557"/>
    </source>
</evidence>
<dbReference type="PANTHER" id="PTHR40658:SF4">
    <property type="entry name" value="HYPOTHETICAL CYTOSOLIC PROTEIN"/>
    <property type="match status" value="1"/>
</dbReference>
<evidence type="ECO:0000313" key="1">
    <source>
        <dbReference type="EMBL" id="UZX30101.1"/>
    </source>
</evidence>
<dbReference type="SUPFAM" id="SSF109854">
    <property type="entry name" value="DinB/YfiT-like putative metalloenzymes"/>
    <property type="match status" value="1"/>
</dbReference>
<reference evidence="1" key="1">
    <citation type="submission" date="2021-09" db="EMBL/GenBank/DDBJ databases">
        <title>Lactobacillus species from Apis mellifera, Switzerland.</title>
        <authorList>
            <person name="Pfister J."/>
            <person name="Brown A."/>
            <person name="Neumann P."/>
            <person name="Collaud A."/>
            <person name="Retschnig G."/>
            <person name="Perreten V."/>
        </authorList>
    </citation>
    <scope>NUCLEOTIDE SEQUENCE</scope>
    <source>
        <strain evidence="1">IBH002</strain>
    </source>
</reference>
<dbReference type="PIRSF" id="PIRSF031551">
    <property type="entry name" value="DUF1706"/>
    <property type="match status" value="1"/>
</dbReference>
<dbReference type="InterPro" id="IPR012550">
    <property type="entry name" value="DUF1706"/>
</dbReference>
<dbReference type="InterPro" id="IPR034660">
    <property type="entry name" value="DinB/YfiT-like"/>
</dbReference>
<accession>A0AA47B4S1</accession>
<dbReference type="PANTHER" id="PTHR40658">
    <property type="match status" value="1"/>
</dbReference>
<dbReference type="Pfam" id="PF08020">
    <property type="entry name" value="DUF1706"/>
    <property type="match status" value="1"/>
</dbReference>
<dbReference type="Gene3D" id="1.20.120.450">
    <property type="entry name" value="dinb family like domain"/>
    <property type="match status" value="1"/>
</dbReference>
<gene>
    <name evidence="1" type="ORF">LDX53_02545</name>
</gene>
<sequence>MPRPKTKTELIEASNSSYQKIVDLIANLPEETRSEDFNFDTSKLKEAHWKRDHNVRDVLVHLYEWQRLLLDWIKNNQSGKEQDFLPAGYNWRNYGEMNQQFWQKHQTTSLPEAEKLLAQSHKETMKLLDTFSEEQLFQKKVFPWTGNNALATYFIANTSSHYDWALKKLRKFQRSLKKK</sequence>
<dbReference type="Proteomes" id="UP001164557">
    <property type="component" value="Chromosome"/>
</dbReference>
<dbReference type="AlphaFoldDB" id="A0AA47B4S1"/>
<organism evidence="1 2">
    <name type="scientific">Lactobacillus helsingborgensis</name>
    <dbReference type="NCBI Taxonomy" id="1218494"/>
    <lineage>
        <taxon>Bacteria</taxon>
        <taxon>Bacillati</taxon>
        <taxon>Bacillota</taxon>
        <taxon>Bacilli</taxon>
        <taxon>Lactobacillales</taxon>
        <taxon>Lactobacillaceae</taxon>
        <taxon>Lactobacillus</taxon>
    </lineage>
</organism>